<evidence type="ECO:0000256" key="3">
    <source>
        <dbReference type="ARBA" id="ARBA00022960"/>
    </source>
</evidence>
<dbReference type="PANTHER" id="PTHR21198:SF2">
    <property type="entry name" value="GLUTAMATE RACEMASE"/>
    <property type="match status" value="1"/>
</dbReference>
<dbReference type="InterPro" id="IPR018187">
    <property type="entry name" value="Asp/Glu_racemase_AS_1"/>
</dbReference>
<evidence type="ECO:0000313" key="8">
    <source>
        <dbReference type="EMBL" id="KKT38769.1"/>
    </source>
</evidence>
<keyword evidence="3 7" id="KW-0133">Cell shape</keyword>
<dbReference type="GO" id="GO:0009252">
    <property type="term" value="P:peptidoglycan biosynthetic process"/>
    <property type="evidence" value="ECO:0007669"/>
    <property type="project" value="UniProtKB-UniRule"/>
</dbReference>
<protein>
    <recommendedName>
        <fullName evidence="2 7">Glutamate racemase</fullName>
        <ecNumber evidence="2 7">5.1.1.3</ecNumber>
    </recommendedName>
</protein>
<feature type="binding site" evidence="7">
    <location>
        <begin position="10"/>
        <end position="11"/>
    </location>
    <ligand>
        <name>substrate</name>
    </ligand>
</feature>
<feature type="active site" description="Proton donor/acceptor" evidence="7">
    <location>
        <position position="184"/>
    </location>
</feature>
<dbReference type="PROSITE" id="PS00924">
    <property type="entry name" value="ASP_GLU_RACEMASE_2"/>
    <property type="match status" value="1"/>
</dbReference>
<dbReference type="Proteomes" id="UP000034617">
    <property type="component" value="Unassembled WGS sequence"/>
</dbReference>
<dbReference type="HAMAP" id="MF_00258">
    <property type="entry name" value="Glu_racemase"/>
    <property type="match status" value="1"/>
</dbReference>
<feature type="binding site" evidence="7">
    <location>
        <begin position="42"/>
        <end position="43"/>
    </location>
    <ligand>
        <name>substrate</name>
    </ligand>
</feature>
<evidence type="ECO:0000256" key="2">
    <source>
        <dbReference type="ARBA" id="ARBA00013090"/>
    </source>
</evidence>
<dbReference type="InterPro" id="IPR033134">
    <property type="entry name" value="Asp/Glu_racemase_AS_2"/>
</dbReference>
<evidence type="ECO:0000313" key="9">
    <source>
        <dbReference type="Proteomes" id="UP000034617"/>
    </source>
</evidence>
<dbReference type="PATRIC" id="fig|1618447.3.peg.264"/>
<reference evidence="8 9" key="1">
    <citation type="journal article" date="2015" name="Nature">
        <title>rRNA introns, odd ribosomes, and small enigmatic genomes across a large radiation of phyla.</title>
        <authorList>
            <person name="Brown C.T."/>
            <person name="Hug L.A."/>
            <person name="Thomas B.C."/>
            <person name="Sharon I."/>
            <person name="Castelle C.J."/>
            <person name="Singh A."/>
            <person name="Wilkins M.J."/>
            <person name="Williams K.H."/>
            <person name="Banfield J.F."/>
        </authorList>
    </citation>
    <scope>NUCLEOTIDE SEQUENCE [LARGE SCALE GENOMIC DNA]</scope>
</reference>
<organism evidence="8 9">
    <name type="scientific">Candidatus Gottesmanbacteria bacterium GW2011_GWB1_44_11c</name>
    <dbReference type="NCBI Taxonomy" id="1618447"/>
    <lineage>
        <taxon>Bacteria</taxon>
        <taxon>Candidatus Gottesmaniibacteriota</taxon>
    </lineage>
</organism>
<feature type="binding site" evidence="7">
    <location>
        <begin position="74"/>
        <end position="75"/>
    </location>
    <ligand>
        <name>substrate</name>
    </ligand>
</feature>
<feature type="binding site" evidence="7">
    <location>
        <begin position="185"/>
        <end position="186"/>
    </location>
    <ligand>
        <name>substrate</name>
    </ligand>
</feature>
<evidence type="ECO:0000256" key="5">
    <source>
        <dbReference type="ARBA" id="ARBA00023235"/>
    </source>
</evidence>
<comment type="pathway">
    <text evidence="7">Cell wall biogenesis; peptidoglycan biosynthesis.</text>
</comment>
<comment type="function">
    <text evidence="7">Provides the (R)-glutamate required for cell wall biosynthesis.</text>
</comment>
<accession>A0A0G1JTG9</accession>
<dbReference type="PANTHER" id="PTHR21198">
    <property type="entry name" value="GLUTAMATE RACEMASE"/>
    <property type="match status" value="1"/>
</dbReference>
<comment type="similarity">
    <text evidence="7">Belongs to the aspartate/glutamate racemases family.</text>
</comment>
<dbReference type="EC" id="5.1.1.3" evidence="2 7"/>
<proteinExistence type="inferred from homology"/>
<keyword evidence="6 7" id="KW-0961">Cell wall biogenesis/degradation</keyword>
<dbReference type="Pfam" id="PF01177">
    <property type="entry name" value="Asp_Glu_race"/>
    <property type="match status" value="1"/>
</dbReference>
<name>A0A0G1JTG9_9BACT</name>
<dbReference type="FunFam" id="3.40.50.1860:FF:000001">
    <property type="entry name" value="Glutamate racemase"/>
    <property type="match status" value="1"/>
</dbReference>
<evidence type="ECO:0000256" key="1">
    <source>
        <dbReference type="ARBA" id="ARBA00001602"/>
    </source>
</evidence>
<dbReference type="Gene3D" id="3.40.50.1860">
    <property type="match status" value="2"/>
</dbReference>
<dbReference type="EMBL" id="LCHM01000006">
    <property type="protein sequence ID" value="KKT38769.1"/>
    <property type="molecule type" value="Genomic_DNA"/>
</dbReference>
<keyword evidence="5 7" id="KW-0413">Isomerase</keyword>
<sequence>MDTRPIALFDSGSGGLSIWKSIVSLLPLESTVYMGDHRYIPYSTKNVEFIQRRGKCAIQFLISRKAKIIVVACNTATVAGIDYFRKIFPDIPIVGVVPVIKTAAKMSQKKKFGVLSTERTAKSDYQKKLIRTFASDCEVYPVGNTQLVSLIENGEKDSVRVVELLEKLLNPLCKKDVDVLVLGCTHFPFLRTQIQKIIGKSVLILDSGDAVAMQVKRILEHENLLSDNQKPTHQFFTTGNPAKVRDVISRLLERGIVVKTVPDSVQ</sequence>
<dbReference type="GO" id="GO:0071555">
    <property type="term" value="P:cell wall organization"/>
    <property type="evidence" value="ECO:0007669"/>
    <property type="project" value="UniProtKB-KW"/>
</dbReference>
<dbReference type="GO" id="GO:0008360">
    <property type="term" value="P:regulation of cell shape"/>
    <property type="evidence" value="ECO:0007669"/>
    <property type="project" value="UniProtKB-KW"/>
</dbReference>
<evidence type="ECO:0000256" key="4">
    <source>
        <dbReference type="ARBA" id="ARBA00022984"/>
    </source>
</evidence>
<gene>
    <name evidence="7" type="primary">murI</name>
    <name evidence="8" type="ORF">UW22_C0006G0035</name>
</gene>
<dbReference type="InterPro" id="IPR015942">
    <property type="entry name" value="Asp/Glu/hydantoin_racemase"/>
</dbReference>
<comment type="catalytic activity">
    <reaction evidence="1 7">
        <text>L-glutamate = D-glutamate</text>
        <dbReference type="Rhea" id="RHEA:12813"/>
        <dbReference type="ChEBI" id="CHEBI:29985"/>
        <dbReference type="ChEBI" id="CHEBI:29986"/>
        <dbReference type="EC" id="5.1.1.3"/>
    </reaction>
</comment>
<comment type="caution">
    <text evidence="8">The sequence shown here is derived from an EMBL/GenBank/DDBJ whole genome shotgun (WGS) entry which is preliminary data.</text>
</comment>
<dbReference type="NCBIfam" id="TIGR00067">
    <property type="entry name" value="glut_race"/>
    <property type="match status" value="1"/>
</dbReference>
<dbReference type="InterPro" id="IPR001920">
    <property type="entry name" value="Asp/Glu_race"/>
</dbReference>
<evidence type="ECO:0000256" key="7">
    <source>
        <dbReference type="HAMAP-Rule" id="MF_00258"/>
    </source>
</evidence>
<dbReference type="GO" id="GO:0008881">
    <property type="term" value="F:glutamate racemase activity"/>
    <property type="evidence" value="ECO:0007669"/>
    <property type="project" value="UniProtKB-UniRule"/>
</dbReference>
<dbReference type="SUPFAM" id="SSF53681">
    <property type="entry name" value="Aspartate/glutamate racemase"/>
    <property type="match status" value="2"/>
</dbReference>
<dbReference type="InterPro" id="IPR004391">
    <property type="entry name" value="Glu_race"/>
</dbReference>
<evidence type="ECO:0000256" key="6">
    <source>
        <dbReference type="ARBA" id="ARBA00023316"/>
    </source>
</evidence>
<dbReference type="PROSITE" id="PS00923">
    <property type="entry name" value="ASP_GLU_RACEMASE_1"/>
    <property type="match status" value="1"/>
</dbReference>
<dbReference type="AlphaFoldDB" id="A0A0G1JTG9"/>
<feature type="active site" description="Proton donor/acceptor" evidence="7">
    <location>
        <position position="73"/>
    </location>
</feature>
<keyword evidence="4 7" id="KW-0573">Peptidoglycan synthesis</keyword>
<dbReference type="UniPathway" id="UPA00219"/>